<name>A0A1Z2XLD3_9FIRM</name>
<dbReference type="AlphaFoldDB" id="A0A1Z2XLD3"/>
<sequence>MNMLLTLLGCLGVFLGIVGIAALGFWLAYGHKKKTEDEAIGLFRPMAIYKASSSNLFNVPRHR</sequence>
<evidence type="ECO:0000313" key="3">
    <source>
        <dbReference type="Proteomes" id="UP000196710"/>
    </source>
</evidence>
<dbReference type="Proteomes" id="UP000196710">
    <property type="component" value="Chromosome"/>
</dbReference>
<evidence type="ECO:0000313" key="4">
    <source>
        <dbReference type="Proteomes" id="UP000596035"/>
    </source>
</evidence>
<accession>A0A1Z2XLD3</accession>
<dbReference type="Proteomes" id="UP000596035">
    <property type="component" value="Chromosome"/>
</dbReference>
<evidence type="ECO:0000313" key="2">
    <source>
        <dbReference type="EMBL" id="QQR28534.1"/>
    </source>
</evidence>
<dbReference type="RefSeq" id="WP_066537124.1">
    <property type="nucleotide sequence ID" value="NZ_CP021422.1"/>
</dbReference>
<reference evidence="3" key="2">
    <citation type="submission" date="2017-05" db="EMBL/GenBank/DDBJ databases">
        <title>Improved OligoMM genomes.</title>
        <authorList>
            <person name="Garzetti D."/>
        </authorList>
    </citation>
    <scope>NUCLEOTIDE SEQUENCE [LARGE SCALE GENOMIC DNA]</scope>
    <source>
        <strain evidence="3">KB18</strain>
    </source>
</reference>
<reference evidence="1" key="1">
    <citation type="journal article" date="2017" name="Genome Announc.">
        <title>High-Quality Whole-Genome Sequences of the Oligo-Mouse-Microbiota Bacterial Community.</title>
        <authorList>
            <person name="Garzetti D."/>
            <person name="Brugiroux S."/>
            <person name="Bunk B."/>
            <person name="Pukall R."/>
            <person name="McCoy K.D."/>
            <person name="Macpherson A.J."/>
            <person name="Stecher B."/>
        </authorList>
    </citation>
    <scope>NUCLEOTIDE SEQUENCE</scope>
    <source>
        <strain evidence="1">KB18</strain>
    </source>
</reference>
<dbReference type="EMBL" id="CP021422">
    <property type="protein sequence ID" value="ASB39246.1"/>
    <property type="molecule type" value="Genomic_DNA"/>
</dbReference>
<reference evidence="2 4" key="3">
    <citation type="submission" date="2020-11" db="EMBL/GenBank/DDBJ databases">
        <title>Closed and high quality bacterial genomes of the OMM12 community.</title>
        <authorList>
            <person name="Marbouty M."/>
            <person name="Lamy-Besnier Q."/>
            <person name="Debarbieux L."/>
            <person name="Koszul R."/>
        </authorList>
    </citation>
    <scope>NUCLEOTIDE SEQUENCE [LARGE SCALE GENOMIC DNA]</scope>
    <source>
        <strain evidence="2 4">KB18</strain>
    </source>
</reference>
<evidence type="ECO:0000313" key="1">
    <source>
        <dbReference type="EMBL" id="ASB39246.1"/>
    </source>
</evidence>
<keyword evidence="3" id="KW-1185">Reference proteome</keyword>
<dbReference type="EMBL" id="CP065321">
    <property type="protein sequence ID" value="QQR28534.1"/>
    <property type="molecule type" value="Genomic_DNA"/>
</dbReference>
<protein>
    <submittedName>
        <fullName evidence="2">Uncharacterized protein</fullName>
    </submittedName>
</protein>
<gene>
    <name evidence="1" type="ORF">ADH66_00385</name>
    <name evidence="2" type="ORF">I5Q82_10380</name>
</gene>
<organism evidence="2 4">
    <name type="scientific">Acutalibacter muris</name>
    <dbReference type="NCBI Taxonomy" id="1796620"/>
    <lineage>
        <taxon>Bacteria</taxon>
        <taxon>Bacillati</taxon>
        <taxon>Bacillota</taxon>
        <taxon>Clostridia</taxon>
        <taxon>Eubacteriales</taxon>
        <taxon>Acutalibacteraceae</taxon>
        <taxon>Acutalibacter</taxon>
    </lineage>
</organism>
<dbReference type="KEGG" id="amur:ADH66_00385"/>
<proteinExistence type="predicted"/>